<feature type="non-terminal residue" evidence="1">
    <location>
        <position position="40"/>
    </location>
</feature>
<sequence length="40" mass="4683">MSKLVAVLVVIRKLTYLKKLKLEIDVSEMLHSLRLEVNQM</sequence>
<proteinExistence type="predicted"/>
<protein>
    <submittedName>
        <fullName evidence="1">6447_t:CDS:1</fullName>
    </submittedName>
</protein>
<comment type="caution">
    <text evidence="1">The sequence shown here is derived from an EMBL/GenBank/DDBJ whole genome shotgun (WGS) entry which is preliminary data.</text>
</comment>
<dbReference type="Proteomes" id="UP000789366">
    <property type="component" value="Unassembled WGS sequence"/>
</dbReference>
<keyword evidence="2" id="KW-1185">Reference proteome</keyword>
<organism evidence="1 2">
    <name type="scientific">Cetraspora pellucida</name>
    <dbReference type="NCBI Taxonomy" id="1433469"/>
    <lineage>
        <taxon>Eukaryota</taxon>
        <taxon>Fungi</taxon>
        <taxon>Fungi incertae sedis</taxon>
        <taxon>Mucoromycota</taxon>
        <taxon>Glomeromycotina</taxon>
        <taxon>Glomeromycetes</taxon>
        <taxon>Diversisporales</taxon>
        <taxon>Gigasporaceae</taxon>
        <taxon>Cetraspora</taxon>
    </lineage>
</organism>
<evidence type="ECO:0000313" key="2">
    <source>
        <dbReference type="Proteomes" id="UP000789366"/>
    </source>
</evidence>
<accession>A0ACA9NV01</accession>
<gene>
    <name evidence="1" type="ORF">SPELUC_LOCUS10038</name>
</gene>
<dbReference type="EMBL" id="CAJVPW010017857">
    <property type="protein sequence ID" value="CAG8678779.1"/>
    <property type="molecule type" value="Genomic_DNA"/>
</dbReference>
<name>A0ACA9NV01_9GLOM</name>
<reference evidence="1" key="1">
    <citation type="submission" date="2021-06" db="EMBL/GenBank/DDBJ databases">
        <authorList>
            <person name="Kallberg Y."/>
            <person name="Tangrot J."/>
            <person name="Rosling A."/>
        </authorList>
    </citation>
    <scope>NUCLEOTIDE SEQUENCE</scope>
    <source>
        <strain evidence="1">28 12/20/2015</strain>
    </source>
</reference>
<evidence type="ECO:0000313" key="1">
    <source>
        <dbReference type="EMBL" id="CAG8678779.1"/>
    </source>
</evidence>